<dbReference type="GO" id="GO:0016740">
    <property type="term" value="F:transferase activity"/>
    <property type="evidence" value="ECO:0007669"/>
    <property type="project" value="UniProtKB-KW"/>
</dbReference>
<dbReference type="RefSeq" id="WP_158902882.1">
    <property type="nucleotide sequence ID" value="NZ_CP035733.1"/>
</dbReference>
<dbReference type="Gene3D" id="3.40.50.2000">
    <property type="entry name" value="Glycogen Phosphorylase B"/>
    <property type="match status" value="1"/>
</dbReference>
<dbReference type="Proteomes" id="UP000428803">
    <property type="component" value="Chromosome"/>
</dbReference>
<sequence length="347" mass="39179">MCRYLFLCPDSTSASGGIAVIYDLAALLNSNGYNAAVVHNSKNAGYPDYPEAVPMFFTNALNQTYGRNSGRKYRVQTLLNNLRPKEKKLQHLELRPDDVIVSPEFQFAEAVESFPNSKVVVFVQNPFSLMTSYHTCLQRGIKPRQHVRYWLGIAEVCRSHLAVLNFEPSAIFPVTMKPHDFPFQETKQNLITYMPRKRPWEAKVIADALQRRGNIYGYRLEALENITRAEVASKLGQSRFFISLLQQEALGFPAAEAMSSGCIVIGFDGLGTSEYFDAQVGIPVTEGDVAGLINAVEVAVEQYETEPRLLNEMRKRASERVRSRYSQEAFRHGALEAWAKMHKTINE</sequence>
<dbReference type="InterPro" id="IPR055259">
    <property type="entry name" value="YkvP/CgeB_Glyco_trans-like"/>
</dbReference>
<gene>
    <name evidence="2" type="ORF">EUU25_16275</name>
</gene>
<evidence type="ECO:0000313" key="2">
    <source>
        <dbReference type="EMBL" id="QGY82034.1"/>
    </source>
</evidence>
<dbReference type="SUPFAM" id="SSF53756">
    <property type="entry name" value="UDP-Glycosyltransferase/glycogen phosphorylase"/>
    <property type="match status" value="1"/>
</dbReference>
<dbReference type="AlphaFoldDB" id="A0A6I6LB66"/>
<keyword evidence="2" id="KW-0808">Transferase</keyword>
<reference evidence="3" key="1">
    <citation type="submission" date="2019-01" db="EMBL/GenBank/DDBJ databases">
        <title>Sphingorhabdus lacus sp.nov., isolated from an oligotrophic freshwater lake.</title>
        <authorList>
            <person name="Park M."/>
        </authorList>
    </citation>
    <scope>NUCLEOTIDE SEQUENCE [LARGE SCALE GENOMIC DNA]</scope>
    <source>
        <strain evidence="3">IMCC1753</strain>
    </source>
</reference>
<protein>
    <submittedName>
        <fullName evidence="2">Glycosyltransferase family 1 protein</fullName>
    </submittedName>
</protein>
<name>A0A6I6LB66_9SPHN</name>
<evidence type="ECO:0000313" key="3">
    <source>
        <dbReference type="Proteomes" id="UP000428803"/>
    </source>
</evidence>
<accession>A0A6I6LB66</accession>
<dbReference type="KEGG" id="slaa:EUU25_16275"/>
<feature type="domain" description="Spore protein YkvP/CgeB glycosyl transferase-like" evidence="1">
    <location>
        <begin position="206"/>
        <end position="326"/>
    </location>
</feature>
<dbReference type="Pfam" id="PF13524">
    <property type="entry name" value="Glyco_trans_1_2"/>
    <property type="match status" value="1"/>
</dbReference>
<proteinExistence type="predicted"/>
<evidence type="ECO:0000259" key="1">
    <source>
        <dbReference type="Pfam" id="PF13524"/>
    </source>
</evidence>
<dbReference type="OrthoDB" id="9801609at2"/>
<dbReference type="EMBL" id="CP035733">
    <property type="protein sequence ID" value="QGY82034.1"/>
    <property type="molecule type" value="Genomic_DNA"/>
</dbReference>
<organism evidence="2 3">
    <name type="scientific">Sphingorhabdus lacus</name>
    <dbReference type="NCBI Taxonomy" id="392610"/>
    <lineage>
        <taxon>Bacteria</taxon>
        <taxon>Pseudomonadati</taxon>
        <taxon>Pseudomonadota</taxon>
        <taxon>Alphaproteobacteria</taxon>
        <taxon>Sphingomonadales</taxon>
        <taxon>Sphingomonadaceae</taxon>
        <taxon>Sphingorhabdus</taxon>
    </lineage>
</organism>
<keyword evidence="3" id="KW-1185">Reference proteome</keyword>